<evidence type="ECO:0000256" key="8">
    <source>
        <dbReference type="ARBA" id="ARBA00022741"/>
    </source>
</evidence>
<dbReference type="InterPro" id="IPR035965">
    <property type="entry name" value="PAS-like_dom_sf"/>
</dbReference>
<keyword evidence="7 17" id="KW-0808">Transferase</keyword>
<dbReference type="GO" id="GO:0005886">
    <property type="term" value="C:plasma membrane"/>
    <property type="evidence" value="ECO:0007669"/>
    <property type="project" value="UniProtKB-SubCell"/>
</dbReference>
<dbReference type="Gene3D" id="1.10.287.130">
    <property type="match status" value="1"/>
</dbReference>
<keyword evidence="12 13" id="KW-0472">Membrane</keyword>
<dbReference type="EC" id="2.7.13.3" evidence="4"/>
<evidence type="ECO:0000259" key="14">
    <source>
        <dbReference type="PROSITE" id="PS50109"/>
    </source>
</evidence>
<dbReference type="EMBL" id="UFWZ01000001">
    <property type="protein sequence ID" value="SUY47340.1"/>
    <property type="molecule type" value="Genomic_DNA"/>
</dbReference>
<dbReference type="PRINTS" id="PR00344">
    <property type="entry name" value="BCTRLSENSOR"/>
</dbReference>
<evidence type="ECO:0000256" key="11">
    <source>
        <dbReference type="ARBA" id="ARBA00023012"/>
    </source>
</evidence>
<dbReference type="SUPFAM" id="SSF47384">
    <property type="entry name" value="Homodimeric domain of signal transducing histidine kinase"/>
    <property type="match status" value="1"/>
</dbReference>
<evidence type="ECO:0000313" key="18">
    <source>
        <dbReference type="Proteomes" id="UP000254664"/>
    </source>
</evidence>
<dbReference type="OrthoDB" id="9813151at2"/>
<keyword evidence="13" id="KW-0812">Transmembrane</keyword>
<dbReference type="InterPro" id="IPR003660">
    <property type="entry name" value="HAMP_dom"/>
</dbReference>
<dbReference type="InterPro" id="IPR005467">
    <property type="entry name" value="His_kinase_dom"/>
</dbReference>
<dbReference type="Gene3D" id="3.30.450.20">
    <property type="entry name" value="PAS domain"/>
    <property type="match status" value="1"/>
</dbReference>
<dbReference type="CDD" id="cd00082">
    <property type="entry name" value="HisKA"/>
    <property type="match status" value="1"/>
</dbReference>
<gene>
    <name evidence="17" type="primary">phoR_3</name>
    <name evidence="17" type="ORF">NCTC9836_01670</name>
</gene>
<dbReference type="PROSITE" id="PS50109">
    <property type="entry name" value="HIS_KIN"/>
    <property type="match status" value="1"/>
</dbReference>
<keyword evidence="6" id="KW-0597">Phosphoprotein</keyword>
<evidence type="ECO:0000313" key="17">
    <source>
        <dbReference type="EMBL" id="SUY47340.1"/>
    </source>
</evidence>
<feature type="domain" description="PAS" evidence="15">
    <location>
        <begin position="235"/>
        <end position="272"/>
    </location>
</feature>
<proteinExistence type="predicted"/>
<keyword evidence="5" id="KW-1003">Cell membrane</keyword>
<dbReference type="InterPro" id="IPR000014">
    <property type="entry name" value="PAS"/>
</dbReference>
<dbReference type="PANTHER" id="PTHR45453:SF1">
    <property type="entry name" value="PHOSPHATE REGULON SENSOR PROTEIN PHOR"/>
    <property type="match status" value="1"/>
</dbReference>
<dbReference type="CDD" id="cd00130">
    <property type="entry name" value="PAS"/>
    <property type="match status" value="1"/>
</dbReference>
<accession>A0A381J7U2</accession>
<keyword evidence="18" id="KW-1185">Reference proteome</keyword>
<evidence type="ECO:0000256" key="12">
    <source>
        <dbReference type="ARBA" id="ARBA00023136"/>
    </source>
</evidence>
<comment type="catalytic activity">
    <reaction evidence="1">
        <text>ATP + protein L-histidine = ADP + protein N-phospho-L-histidine.</text>
        <dbReference type="EC" id="2.7.13.3"/>
    </reaction>
</comment>
<dbReference type="CDD" id="cd00075">
    <property type="entry name" value="HATPase"/>
    <property type="match status" value="1"/>
</dbReference>
<dbReference type="Pfam" id="PF02518">
    <property type="entry name" value="HATPase_c"/>
    <property type="match status" value="1"/>
</dbReference>
<keyword evidence="9" id="KW-0418">Kinase</keyword>
<dbReference type="InterPro" id="IPR036097">
    <property type="entry name" value="HisK_dim/P_sf"/>
</dbReference>
<evidence type="ECO:0000256" key="10">
    <source>
        <dbReference type="ARBA" id="ARBA00022840"/>
    </source>
</evidence>
<evidence type="ECO:0000256" key="7">
    <source>
        <dbReference type="ARBA" id="ARBA00022679"/>
    </source>
</evidence>
<dbReference type="InterPro" id="IPR003594">
    <property type="entry name" value="HATPase_dom"/>
</dbReference>
<keyword evidence="10" id="KW-0067">ATP-binding</keyword>
<feature type="domain" description="HAMP" evidence="16">
    <location>
        <begin position="178"/>
        <end position="230"/>
    </location>
</feature>
<dbReference type="Gene3D" id="3.30.565.10">
    <property type="entry name" value="Histidine kinase-like ATPase, C-terminal domain"/>
    <property type="match status" value="1"/>
</dbReference>
<dbReference type="SMART" id="SM00091">
    <property type="entry name" value="PAS"/>
    <property type="match status" value="1"/>
</dbReference>
<keyword evidence="8" id="KW-0547">Nucleotide-binding</keyword>
<feature type="transmembrane region" description="Helical" evidence="13">
    <location>
        <begin position="6"/>
        <end position="28"/>
    </location>
</feature>
<sequence length="569" mass="65186">MKKKIMFFVLGIITFSLILVSSIFVIIWNYQYLEQTKSNISIDNKLIANSIKDKTREETLIWLNESIDESHIRVTYIDEKGEVIIDTLKDEEDMDNHNLRKEVSDAIRNGEGESVRYSNTLEKDMVYNALLLEDGSILRMSMGIDSMKSVQQRYLKYYILTLILVIAVSVLLSSKFSHFIVKPIEELQLLTSKVASGDLHRRVNILTNDEIGKLGRTFNDMADKLESTIKEAVDRQDKLEAILKSMDSGVIAVDENYNVIIINPYAKKIFGIGKNIIGENLMEHIRDFELENVFKERKDEYKEINILWPSQKELRVKTGDIISDGKLIGTVAVVQDITDLKKLENMRTQFVANVSHELKTPLTSIRGFAETLRYVDDDEKKDRFLNIINEEAERLTRLIEDILTLSDIEQRKDEKSFDINVEYKINDIYYLMKSVAANKDISITLNLETDIILYGNEDRFTQMMINLIDNAIKYSDNGSSIYISSKTHKKDCIIIVEDTGVGIQQEHIYRLFERFYRVDKARSRANGGTGLGLAIVKHIVLGFGGNIDVKSEVSKGSKFIITLPLKKGL</sequence>
<dbReference type="Pfam" id="PF00512">
    <property type="entry name" value="HisKA"/>
    <property type="match status" value="1"/>
</dbReference>
<keyword evidence="11" id="KW-0902">Two-component regulatory system</keyword>
<dbReference type="InterPro" id="IPR036890">
    <property type="entry name" value="HATPase_C_sf"/>
</dbReference>
<dbReference type="SUPFAM" id="SSF158472">
    <property type="entry name" value="HAMP domain-like"/>
    <property type="match status" value="1"/>
</dbReference>
<evidence type="ECO:0000256" key="13">
    <source>
        <dbReference type="SAM" id="Phobius"/>
    </source>
</evidence>
<dbReference type="GO" id="GO:0016036">
    <property type="term" value="P:cellular response to phosphate starvation"/>
    <property type="evidence" value="ECO:0007669"/>
    <property type="project" value="TreeGrafter"/>
</dbReference>
<protein>
    <recommendedName>
        <fullName evidence="4">histidine kinase</fullName>
        <ecNumber evidence="4">2.7.13.3</ecNumber>
    </recommendedName>
</protein>
<dbReference type="PANTHER" id="PTHR45453">
    <property type="entry name" value="PHOSPHATE REGULON SENSOR PROTEIN PHOR"/>
    <property type="match status" value="1"/>
</dbReference>
<dbReference type="Gene3D" id="6.10.340.10">
    <property type="match status" value="1"/>
</dbReference>
<comment type="subcellular location">
    <subcellularLocation>
        <location evidence="2">Cell membrane</location>
    </subcellularLocation>
    <subcellularLocation>
        <location evidence="3">Membrane raft</location>
        <topology evidence="3">Multi-pass membrane protein</topology>
    </subcellularLocation>
</comment>
<dbReference type="Proteomes" id="UP000254664">
    <property type="component" value="Unassembled WGS sequence"/>
</dbReference>
<dbReference type="GO" id="GO:0045121">
    <property type="term" value="C:membrane raft"/>
    <property type="evidence" value="ECO:0007669"/>
    <property type="project" value="UniProtKB-SubCell"/>
</dbReference>
<keyword evidence="13" id="KW-1133">Transmembrane helix</keyword>
<dbReference type="GO" id="GO:0004721">
    <property type="term" value="F:phosphoprotein phosphatase activity"/>
    <property type="evidence" value="ECO:0007669"/>
    <property type="project" value="TreeGrafter"/>
</dbReference>
<dbReference type="CDD" id="cd06225">
    <property type="entry name" value="HAMP"/>
    <property type="match status" value="1"/>
</dbReference>
<dbReference type="AlphaFoldDB" id="A0A381J7U2"/>
<dbReference type="GO" id="GO:0005524">
    <property type="term" value="F:ATP binding"/>
    <property type="evidence" value="ECO:0007669"/>
    <property type="project" value="UniProtKB-KW"/>
</dbReference>
<dbReference type="InterPro" id="IPR003661">
    <property type="entry name" value="HisK_dim/P_dom"/>
</dbReference>
<dbReference type="SMART" id="SM00304">
    <property type="entry name" value="HAMP"/>
    <property type="match status" value="1"/>
</dbReference>
<dbReference type="PROSITE" id="PS50885">
    <property type="entry name" value="HAMP"/>
    <property type="match status" value="1"/>
</dbReference>
<organism evidence="17 18">
    <name type="scientific">Clostridium putrefaciens</name>
    <dbReference type="NCBI Taxonomy" id="99675"/>
    <lineage>
        <taxon>Bacteria</taxon>
        <taxon>Bacillati</taxon>
        <taxon>Bacillota</taxon>
        <taxon>Clostridia</taxon>
        <taxon>Eubacteriales</taxon>
        <taxon>Clostridiaceae</taxon>
        <taxon>Clostridium</taxon>
    </lineage>
</organism>
<evidence type="ECO:0000256" key="3">
    <source>
        <dbReference type="ARBA" id="ARBA00004314"/>
    </source>
</evidence>
<evidence type="ECO:0000259" key="16">
    <source>
        <dbReference type="PROSITE" id="PS50885"/>
    </source>
</evidence>
<dbReference type="Pfam" id="PF00672">
    <property type="entry name" value="HAMP"/>
    <property type="match status" value="1"/>
</dbReference>
<feature type="transmembrane region" description="Helical" evidence="13">
    <location>
        <begin position="154"/>
        <end position="172"/>
    </location>
</feature>
<dbReference type="NCBIfam" id="TIGR00229">
    <property type="entry name" value="sensory_box"/>
    <property type="match status" value="1"/>
</dbReference>
<dbReference type="SUPFAM" id="SSF55785">
    <property type="entry name" value="PYP-like sensor domain (PAS domain)"/>
    <property type="match status" value="1"/>
</dbReference>
<evidence type="ECO:0000256" key="2">
    <source>
        <dbReference type="ARBA" id="ARBA00004236"/>
    </source>
</evidence>
<dbReference type="SMART" id="SM00388">
    <property type="entry name" value="HisKA"/>
    <property type="match status" value="1"/>
</dbReference>
<reference evidence="17 18" key="1">
    <citation type="submission" date="2018-06" db="EMBL/GenBank/DDBJ databases">
        <authorList>
            <consortium name="Pathogen Informatics"/>
            <person name="Doyle S."/>
        </authorList>
    </citation>
    <scope>NUCLEOTIDE SEQUENCE [LARGE SCALE GENOMIC DNA]</scope>
    <source>
        <strain evidence="17 18">NCTC9836</strain>
    </source>
</reference>
<evidence type="ECO:0000256" key="6">
    <source>
        <dbReference type="ARBA" id="ARBA00022553"/>
    </source>
</evidence>
<dbReference type="SMART" id="SM00387">
    <property type="entry name" value="HATPase_c"/>
    <property type="match status" value="1"/>
</dbReference>
<dbReference type="FunFam" id="1.10.287.130:FF:000001">
    <property type="entry name" value="Two-component sensor histidine kinase"/>
    <property type="match status" value="1"/>
</dbReference>
<dbReference type="RefSeq" id="WP_115641308.1">
    <property type="nucleotide sequence ID" value="NZ_UFWZ01000001.1"/>
</dbReference>
<evidence type="ECO:0000256" key="1">
    <source>
        <dbReference type="ARBA" id="ARBA00000085"/>
    </source>
</evidence>
<dbReference type="InterPro" id="IPR050351">
    <property type="entry name" value="BphY/WalK/GraS-like"/>
</dbReference>
<evidence type="ECO:0000256" key="9">
    <source>
        <dbReference type="ARBA" id="ARBA00022777"/>
    </source>
</evidence>
<dbReference type="PROSITE" id="PS50112">
    <property type="entry name" value="PAS"/>
    <property type="match status" value="1"/>
</dbReference>
<evidence type="ECO:0000259" key="15">
    <source>
        <dbReference type="PROSITE" id="PS50112"/>
    </source>
</evidence>
<dbReference type="FunFam" id="3.30.565.10:FF:000023">
    <property type="entry name" value="PAS domain-containing sensor histidine kinase"/>
    <property type="match status" value="1"/>
</dbReference>
<evidence type="ECO:0000256" key="5">
    <source>
        <dbReference type="ARBA" id="ARBA00022475"/>
    </source>
</evidence>
<dbReference type="InterPro" id="IPR004358">
    <property type="entry name" value="Sig_transdc_His_kin-like_C"/>
</dbReference>
<dbReference type="SUPFAM" id="SSF55874">
    <property type="entry name" value="ATPase domain of HSP90 chaperone/DNA topoisomerase II/histidine kinase"/>
    <property type="match status" value="1"/>
</dbReference>
<dbReference type="GO" id="GO:0000155">
    <property type="term" value="F:phosphorelay sensor kinase activity"/>
    <property type="evidence" value="ECO:0007669"/>
    <property type="project" value="InterPro"/>
</dbReference>
<feature type="domain" description="Histidine kinase" evidence="14">
    <location>
        <begin position="353"/>
        <end position="567"/>
    </location>
</feature>
<name>A0A381J7U2_9CLOT</name>
<evidence type="ECO:0000256" key="4">
    <source>
        <dbReference type="ARBA" id="ARBA00012438"/>
    </source>
</evidence>